<dbReference type="GO" id="GO:0005634">
    <property type="term" value="C:nucleus"/>
    <property type="evidence" value="ECO:0007669"/>
    <property type="project" value="UniProtKB-SubCell"/>
</dbReference>
<keyword evidence="5" id="KW-0862">Zinc</keyword>
<evidence type="ECO:0000256" key="1">
    <source>
        <dbReference type="ARBA" id="ARBA00004123"/>
    </source>
</evidence>
<dbReference type="EMBL" id="NHYE01005630">
    <property type="protein sequence ID" value="PPQ66441.1"/>
    <property type="molecule type" value="Genomic_DNA"/>
</dbReference>
<evidence type="ECO:0000313" key="11">
    <source>
        <dbReference type="EMBL" id="PPQ66441.1"/>
    </source>
</evidence>
<dbReference type="GO" id="GO:0070897">
    <property type="term" value="P:transcription preinitiation complex assembly"/>
    <property type="evidence" value="ECO:0007669"/>
    <property type="project" value="InterPro"/>
</dbReference>
<feature type="domain" description="Transcription factor TFIIB cyclin-like" evidence="10">
    <location>
        <begin position="86"/>
        <end position="164"/>
    </location>
</feature>
<evidence type="ECO:0000313" key="12">
    <source>
        <dbReference type="Proteomes" id="UP000284706"/>
    </source>
</evidence>
<keyword evidence="7" id="KW-0804">Transcription</keyword>
<keyword evidence="6" id="KW-0805">Transcription regulation</keyword>
<dbReference type="GO" id="GO:0000126">
    <property type="term" value="C:transcription factor TFIIIB complex"/>
    <property type="evidence" value="ECO:0007669"/>
    <property type="project" value="TreeGrafter"/>
</dbReference>
<keyword evidence="4" id="KW-0863">Zinc-finger</keyword>
<dbReference type="InterPro" id="IPR013150">
    <property type="entry name" value="TFIIB_cyclin"/>
</dbReference>
<feature type="region of interest" description="Disordered" evidence="9">
    <location>
        <begin position="600"/>
        <end position="620"/>
    </location>
</feature>
<name>A0A409VJK3_9AGAR</name>
<feature type="region of interest" description="Disordered" evidence="9">
    <location>
        <begin position="348"/>
        <end position="368"/>
    </location>
</feature>
<dbReference type="SUPFAM" id="SSF47954">
    <property type="entry name" value="Cyclin-like"/>
    <property type="match status" value="1"/>
</dbReference>
<dbReference type="InParanoid" id="A0A409VJK3"/>
<dbReference type="GO" id="GO:0001006">
    <property type="term" value="F:RNA polymerase III type 3 promoter sequence-specific DNA binding"/>
    <property type="evidence" value="ECO:0007669"/>
    <property type="project" value="TreeGrafter"/>
</dbReference>
<evidence type="ECO:0000256" key="7">
    <source>
        <dbReference type="ARBA" id="ARBA00023163"/>
    </source>
</evidence>
<dbReference type="GO" id="GO:0097550">
    <property type="term" value="C:transcription preinitiation complex"/>
    <property type="evidence" value="ECO:0007669"/>
    <property type="project" value="TreeGrafter"/>
</dbReference>
<feature type="region of interest" description="Disordered" evidence="9">
    <location>
        <begin position="558"/>
        <end position="581"/>
    </location>
</feature>
<keyword evidence="12" id="KW-1185">Reference proteome</keyword>
<evidence type="ECO:0000256" key="5">
    <source>
        <dbReference type="ARBA" id="ARBA00022833"/>
    </source>
</evidence>
<evidence type="ECO:0000256" key="3">
    <source>
        <dbReference type="ARBA" id="ARBA00022723"/>
    </source>
</evidence>
<dbReference type="PANTHER" id="PTHR11618:SF4">
    <property type="entry name" value="TRANSCRIPTION FACTOR IIIB 90 KDA SUBUNIT"/>
    <property type="match status" value="1"/>
</dbReference>
<dbReference type="InterPro" id="IPR000812">
    <property type="entry name" value="TFIIB"/>
</dbReference>
<keyword evidence="3" id="KW-0479">Metal-binding</keyword>
<comment type="similarity">
    <text evidence="2">Belongs to the TFIIB family.</text>
</comment>
<feature type="region of interest" description="Disordered" evidence="9">
    <location>
        <begin position="463"/>
        <end position="508"/>
    </location>
</feature>
<evidence type="ECO:0000256" key="2">
    <source>
        <dbReference type="ARBA" id="ARBA00010857"/>
    </source>
</evidence>
<keyword evidence="8" id="KW-0539">Nucleus</keyword>
<dbReference type="Proteomes" id="UP000284706">
    <property type="component" value="Unassembled WGS sequence"/>
</dbReference>
<evidence type="ECO:0000259" key="10">
    <source>
        <dbReference type="Pfam" id="PF00382"/>
    </source>
</evidence>
<dbReference type="GO" id="GO:0008270">
    <property type="term" value="F:zinc ion binding"/>
    <property type="evidence" value="ECO:0007669"/>
    <property type="project" value="UniProtKB-KW"/>
</dbReference>
<sequence length="620" mass="68162">MSCTHCGASTVWDDAVASAVCTACGSLADPSQSVLTSGYVHENDNPLWDPAPATTLKSLRAGHSWGLAGQGKETRDRKNAYAIADFIKSLALSLNATGLSPRAITLFNQVRAADNFQWGEKSKRVAAACLAIALRESNRPDSLRDIASLLSVPPASVIREFTRINSTLNLSLTIVDPSVYMATLQSHIASALTEPQQDTGLPDTLTKSLRTLSLLAVANTASSLSEVLMRLSPGHDVFRLPVPPTACAIFILAIEAENRALLNPLATMAQFLGSRCHLSKAVVMSRYKTIQDEIALWIEKVPWLSKYEGKKGKVSKRLVVARGIKDVIQFQEDLWEQKTRPTLELDLDEANDGESDTSSLLSRPMKRQRLDPSVSRAMQFLKDPLGTKINSAGNSRACTTSSHLNLATYLLANPPHHKPPSRLQLLVFERGGESHIPEDELFAEGELENLLRNPEEIEILRQTFGWTENDEEEEKPSGAKRKAKKKASNASTPETEDGILNGSALSPSKKSRLNMEALAQFMAQDDDEEGDAGDFAATVMGLEDAFNDFDGDYDVTADDIGPSVNMMKESSTPRRLHRPSNVHFYGTHNEEEVVLENWRPSTPEHITTTSTESRYEEEYD</sequence>
<protein>
    <recommendedName>
        <fullName evidence="10">Transcription factor TFIIB cyclin-like domain-containing protein</fullName>
    </recommendedName>
</protein>
<dbReference type="AlphaFoldDB" id="A0A409VJK3"/>
<dbReference type="Gene3D" id="1.10.472.170">
    <property type="match status" value="1"/>
</dbReference>
<organism evidence="11 12">
    <name type="scientific">Gymnopilus dilepis</name>
    <dbReference type="NCBI Taxonomy" id="231916"/>
    <lineage>
        <taxon>Eukaryota</taxon>
        <taxon>Fungi</taxon>
        <taxon>Dikarya</taxon>
        <taxon>Basidiomycota</taxon>
        <taxon>Agaricomycotina</taxon>
        <taxon>Agaricomycetes</taxon>
        <taxon>Agaricomycetidae</taxon>
        <taxon>Agaricales</taxon>
        <taxon>Agaricineae</taxon>
        <taxon>Hymenogastraceae</taxon>
        <taxon>Gymnopilus</taxon>
    </lineage>
</organism>
<dbReference type="CDD" id="cd00043">
    <property type="entry name" value="CYCLIN_SF"/>
    <property type="match status" value="1"/>
</dbReference>
<accession>A0A409VJK3</accession>
<gene>
    <name evidence="11" type="ORF">CVT26_011199</name>
</gene>
<evidence type="ECO:0000256" key="8">
    <source>
        <dbReference type="ARBA" id="ARBA00023242"/>
    </source>
</evidence>
<comment type="caution">
    <text evidence="11">The sequence shown here is derived from an EMBL/GenBank/DDBJ whole genome shotgun (WGS) entry which is preliminary data.</text>
</comment>
<evidence type="ECO:0000256" key="4">
    <source>
        <dbReference type="ARBA" id="ARBA00022771"/>
    </source>
</evidence>
<dbReference type="STRING" id="231916.A0A409VJK3"/>
<proteinExistence type="inferred from homology"/>
<dbReference type="Pfam" id="PF00382">
    <property type="entry name" value="TFIIB"/>
    <property type="match status" value="1"/>
</dbReference>
<dbReference type="GO" id="GO:0017025">
    <property type="term" value="F:TBP-class protein binding"/>
    <property type="evidence" value="ECO:0007669"/>
    <property type="project" value="InterPro"/>
</dbReference>
<evidence type="ECO:0000256" key="9">
    <source>
        <dbReference type="SAM" id="MobiDB-lite"/>
    </source>
</evidence>
<dbReference type="InterPro" id="IPR036915">
    <property type="entry name" value="Cyclin-like_sf"/>
</dbReference>
<reference evidence="11 12" key="1">
    <citation type="journal article" date="2018" name="Evol. Lett.">
        <title>Horizontal gene cluster transfer increased hallucinogenic mushroom diversity.</title>
        <authorList>
            <person name="Reynolds H.T."/>
            <person name="Vijayakumar V."/>
            <person name="Gluck-Thaler E."/>
            <person name="Korotkin H.B."/>
            <person name="Matheny P.B."/>
            <person name="Slot J.C."/>
        </authorList>
    </citation>
    <scope>NUCLEOTIDE SEQUENCE [LARGE SCALE GENOMIC DNA]</scope>
    <source>
        <strain evidence="11 12">SRW20</strain>
    </source>
</reference>
<comment type="subcellular location">
    <subcellularLocation>
        <location evidence="1">Nucleus</location>
    </subcellularLocation>
</comment>
<dbReference type="PANTHER" id="PTHR11618">
    <property type="entry name" value="TRANSCRIPTION INITIATION FACTOR IIB-RELATED"/>
    <property type="match status" value="1"/>
</dbReference>
<feature type="compositionally biased region" description="Basic residues" evidence="9">
    <location>
        <begin position="478"/>
        <end position="487"/>
    </location>
</feature>
<dbReference type="GO" id="GO:0000995">
    <property type="term" value="F:RNA polymerase III general transcription initiation factor activity"/>
    <property type="evidence" value="ECO:0007669"/>
    <property type="project" value="TreeGrafter"/>
</dbReference>
<dbReference type="OrthoDB" id="2527864at2759"/>
<evidence type="ECO:0000256" key="6">
    <source>
        <dbReference type="ARBA" id="ARBA00023015"/>
    </source>
</evidence>